<dbReference type="EMBL" id="SDBY01000045">
    <property type="protein sequence ID" value="TCW70571.1"/>
    <property type="molecule type" value="Genomic_DNA"/>
</dbReference>
<sequence length="261" mass="30412">MMLLYKYIPEESLKLFFDHDAISFKFTPVGHFNDPFETYGVSLASEDVDSLMHLTLRSKINSELASLCLSESPLEVLMWSHYAQHHRGYVVGIDADLAGFNDDSLCLITANEGNIDYREEREKARIIVSEKDFKNKEIIKKILLRKSLHWKYEKEVRVVIESKKLLPIENEEEKFYLYKAPGINSIKEIYIGINNEEYEFTVTENENLRNAILENNIKIQKCNFKKGTWDLDSMDYDMKDITNIEFNILAGVISAFEKNEV</sequence>
<organism evidence="4">
    <name type="scientific">Klebsiella pneumoniae</name>
    <dbReference type="NCBI Taxonomy" id="573"/>
    <lineage>
        <taxon>Bacteria</taxon>
        <taxon>Pseudomonadati</taxon>
        <taxon>Pseudomonadota</taxon>
        <taxon>Gammaproteobacteria</taxon>
        <taxon>Enterobacterales</taxon>
        <taxon>Enterobacteriaceae</taxon>
        <taxon>Klebsiella/Raoultella group</taxon>
        <taxon>Klebsiella</taxon>
        <taxon>Klebsiella pneumoniae complex</taxon>
    </lineage>
</organism>
<reference evidence="1 5" key="2">
    <citation type="submission" date="2020-02" db="EMBL/GenBank/DDBJ databases">
        <title>Klebsiella pneumoniae genome sequencing and assembly.</title>
        <authorList>
            <person name="Starkova P.S."/>
            <person name="Sulyan O.S."/>
            <person name="Likholetova D.V."/>
            <person name="Ageevets V.A."/>
            <person name="Lazareva I.V."/>
            <person name="Sopova J.V."/>
            <person name="Sidorenko S.V."/>
        </authorList>
    </citation>
    <scope>NUCLEOTIDE SEQUENCE [LARGE SCALE GENOMIC DNA]</scope>
    <source>
        <strain evidence="1 5">2429</strain>
    </source>
</reference>
<dbReference type="Proteomes" id="UP000479475">
    <property type="component" value="Unassembled WGS sequence"/>
</dbReference>
<dbReference type="Pfam" id="PF11185">
    <property type="entry name" value="DUF2971"/>
    <property type="match status" value="1"/>
</dbReference>
<evidence type="ECO:0000313" key="1">
    <source>
        <dbReference type="EMBL" id="NGN74407.1"/>
    </source>
</evidence>
<dbReference type="RefSeq" id="WP_077257223.1">
    <property type="nucleotide sequence ID" value="NZ_CABFXH010000003.1"/>
</dbReference>
<evidence type="ECO:0000313" key="3">
    <source>
        <dbReference type="EMBL" id="TCX18663.1"/>
    </source>
</evidence>
<dbReference type="InterPro" id="IPR021352">
    <property type="entry name" value="DUF2971"/>
</dbReference>
<dbReference type="EMBL" id="JAAKYD010000019">
    <property type="protein sequence ID" value="NGN74407.1"/>
    <property type="molecule type" value="Genomic_DNA"/>
</dbReference>
<dbReference type="EMBL" id="SDCH01000014">
    <property type="protein sequence ID" value="TCX18663.1"/>
    <property type="molecule type" value="Genomic_DNA"/>
</dbReference>
<evidence type="ECO:0000313" key="5">
    <source>
        <dbReference type="Proteomes" id="UP000479475"/>
    </source>
</evidence>
<comment type="caution">
    <text evidence="4">The sequence shown here is derived from an EMBL/GenBank/DDBJ whole genome shotgun (WGS) entry which is preliminary data.</text>
</comment>
<accession>A0A483KYI2</accession>
<proteinExistence type="predicted"/>
<evidence type="ECO:0000313" key="4">
    <source>
        <dbReference type="EMBL" id="TCX67618.1"/>
    </source>
</evidence>
<dbReference type="EMBL" id="SDCN01000015">
    <property type="protein sequence ID" value="TCX67618.1"/>
    <property type="molecule type" value="Genomic_DNA"/>
</dbReference>
<name>A0A483KYI2_KLEPN</name>
<gene>
    <name evidence="3" type="ORF">ETE65_15145</name>
    <name evidence="4" type="ORF">ETE66_13335</name>
    <name evidence="2" type="ORF">ETE77_22215</name>
    <name evidence="1" type="ORF">G4V31_20035</name>
</gene>
<evidence type="ECO:0000313" key="2">
    <source>
        <dbReference type="EMBL" id="TCW70571.1"/>
    </source>
</evidence>
<protein>
    <submittedName>
        <fullName evidence="4">DUF2971 domain-containing protein</fullName>
    </submittedName>
</protein>
<dbReference type="AlphaFoldDB" id="A0A483KYI2"/>
<reference evidence="4" key="1">
    <citation type="submission" date="2019-01" db="EMBL/GenBank/DDBJ databases">
        <authorList>
            <person name="Lista F."/>
            <person name="Anselmo A."/>
        </authorList>
    </citation>
    <scope>NUCLEOTIDE SEQUENCE</scope>
    <source>
        <strain evidence="3">15S</strain>
        <strain evidence="2">24S</strain>
        <strain evidence="4">9S</strain>
    </source>
</reference>